<reference evidence="3" key="1">
    <citation type="journal article" date="2019" name="Int. J. Syst. Evol. Microbiol.">
        <title>The Global Catalogue of Microorganisms (GCM) 10K type strain sequencing project: providing services to taxonomists for standard genome sequencing and annotation.</title>
        <authorList>
            <consortium name="The Broad Institute Genomics Platform"/>
            <consortium name="The Broad Institute Genome Sequencing Center for Infectious Disease"/>
            <person name="Wu L."/>
            <person name="Ma J."/>
        </authorList>
    </citation>
    <scope>NUCLEOTIDE SEQUENCE [LARGE SCALE GENOMIC DNA]</scope>
    <source>
        <strain evidence="3">JCM 31696</strain>
    </source>
</reference>
<accession>A0ABW3CSD3</accession>
<feature type="region of interest" description="Disordered" evidence="1">
    <location>
        <begin position="1"/>
        <end position="23"/>
    </location>
</feature>
<keyword evidence="3" id="KW-1185">Reference proteome</keyword>
<evidence type="ECO:0000313" key="3">
    <source>
        <dbReference type="Proteomes" id="UP001597083"/>
    </source>
</evidence>
<organism evidence="2 3">
    <name type="scientific">Actinomadura adrarensis</name>
    <dbReference type="NCBI Taxonomy" id="1819600"/>
    <lineage>
        <taxon>Bacteria</taxon>
        <taxon>Bacillati</taxon>
        <taxon>Actinomycetota</taxon>
        <taxon>Actinomycetes</taxon>
        <taxon>Streptosporangiales</taxon>
        <taxon>Thermomonosporaceae</taxon>
        <taxon>Actinomadura</taxon>
    </lineage>
</organism>
<proteinExistence type="predicted"/>
<sequence length="134" mass="14958">ASRSGAARAPRTQENPHLAKARPKLAKVLDELRALNSADRGTRRTYLLTESLPVLEGLTGDLQRAGVEPVAVAPLSTLVNDLKTAQQTPWIDTTEGQAAFDELWSRTLRVLDSFVQKKSEPEQPRSRSFWKRPR</sequence>
<name>A0ABW3CSD3_9ACTN</name>
<comment type="caution">
    <text evidence="2">The sequence shown here is derived from an EMBL/GenBank/DDBJ whole genome shotgun (WGS) entry which is preliminary data.</text>
</comment>
<dbReference type="EMBL" id="JBHTIR010004300">
    <property type="protein sequence ID" value="MFD0856914.1"/>
    <property type="molecule type" value="Genomic_DNA"/>
</dbReference>
<protein>
    <submittedName>
        <fullName evidence="2">Uncharacterized protein</fullName>
    </submittedName>
</protein>
<gene>
    <name evidence="2" type="ORF">ACFQ07_32085</name>
</gene>
<feature type="non-terminal residue" evidence="2">
    <location>
        <position position="1"/>
    </location>
</feature>
<evidence type="ECO:0000256" key="1">
    <source>
        <dbReference type="SAM" id="MobiDB-lite"/>
    </source>
</evidence>
<dbReference type="Proteomes" id="UP001597083">
    <property type="component" value="Unassembled WGS sequence"/>
</dbReference>
<evidence type="ECO:0000313" key="2">
    <source>
        <dbReference type="EMBL" id="MFD0856914.1"/>
    </source>
</evidence>